<dbReference type="SUPFAM" id="SSF88659">
    <property type="entry name" value="Sigma3 and sigma4 domains of RNA polymerase sigma factors"/>
    <property type="match status" value="1"/>
</dbReference>
<evidence type="ECO:0000313" key="8">
    <source>
        <dbReference type="Proteomes" id="UP000627166"/>
    </source>
</evidence>
<evidence type="ECO:0000256" key="2">
    <source>
        <dbReference type="ARBA" id="ARBA00023082"/>
    </source>
</evidence>
<evidence type="ECO:0000259" key="6">
    <source>
        <dbReference type="Pfam" id="PF04545"/>
    </source>
</evidence>
<dbReference type="PANTHER" id="PTHR30385">
    <property type="entry name" value="SIGMA FACTOR F FLAGELLAR"/>
    <property type="match status" value="1"/>
</dbReference>
<keyword evidence="8" id="KW-1185">Reference proteome</keyword>
<evidence type="ECO:0000313" key="7">
    <source>
        <dbReference type="EMBL" id="MBD8046789.1"/>
    </source>
</evidence>
<evidence type="ECO:0000256" key="1">
    <source>
        <dbReference type="ARBA" id="ARBA00023015"/>
    </source>
</evidence>
<dbReference type="NCBIfam" id="TIGR02937">
    <property type="entry name" value="sigma70-ECF"/>
    <property type="match status" value="1"/>
</dbReference>
<dbReference type="Proteomes" id="UP000627166">
    <property type="component" value="Unassembled WGS sequence"/>
</dbReference>
<sequence>MDVTDHLALVNFVIKRHFASNLNDYEYDDLFQIGCMGLIRAGNSFDNSRGEFSTFAYKSIYREILFFIIRQKNKRRNFLHLDFFKETIPDDKDYFNNVENKIIVKELLEKLTDLERKYVEENFFNGLKQTEIAFKYNKSRQSVSQVINYSIEKLRREVI</sequence>
<gene>
    <name evidence="7" type="ORF">H9637_06990</name>
</gene>
<dbReference type="InterPro" id="IPR007630">
    <property type="entry name" value="RNA_pol_sigma70_r4"/>
</dbReference>
<dbReference type="InterPro" id="IPR014284">
    <property type="entry name" value="RNA_pol_sigma-70_dom"/>
</dbReference>
<name>A0ABR8YRD7_9CLOT</name>
<keyword evidence="2" id="KW-0731">Sigma factor</keyword>
<reference evidence="7 8" key="1">
    <citation type="submission" date="2020-08" db="EMBL/GenBank/DDBJ databases">
        <title>A Genomic Blueprint of the Chicken Gut Microbiome.</title>
        <authorList>
            <person name="Gilroy R."/>
            <person name="Ravi A."/>
            <person name="Getino M."/>
            <person name="Pursley I."/>
            <person name="Horton D.L."/>
            <person name="Alikhan N.-F."/>
            <person name="Baker D."/>
            <person name="Gharbi K."/>
            <person name="Hall N."/>
            <person name="Watson M."/>
            <person name="Adriaenssens E.M."/>
            <person name="Foster-Nyarko E."/>
            <person name="Jarju S."/>
            <person name="Secka A."/>
            <person name="Antonio M."/>
            <person name="Oren A."/>
            <person name="Chaudhuri R."/>
            <person name="La Ragione R.M."/>
            <person name="Hildebrand F."/>
            <person name="Pallen M.J."/>
        </authorList>
    </citation>
    <scope>NUCLEOTIDE SEQUENCE [LARGE SCALE GENOMIC DNA]</scope>
    <source>
        <strain evidence="7 8">N37</strain>
    </source>
</reference>
<dbReference type="InterPro" id="IPR013324">
    <property type="entry name" value="RNA_pol_sigma_r3/r4-like"/>
</dbReference>
<dbReference type="Pfam" id="PF04545">
    <property type="entry name" value="Sigma70_r4"/>
    <property type="match status" value="1"/>
</dbReference>
<protein>
    <submittedName>
        <fullName evidence="7">Sigma-70 family RNA polymerase sigma factor</fullName>
    </submittedName>
</protein>
<dbReference type="Gene3D" id="1.10.1740.10">
    <property type="match status" value="1"/>
</dbReference>
<keyword evidence="1" id="KW-0805">Transcription regulation</keyword>
<dbReference type="EMBL" id="JACSQB010000048">
    <property type="protein sequence ID" value="MBD8046789.1"/>
    <property type="molecule type" value="Genomic_DNA"/>
</dbReference>
<evidence type="ECO:0000259" key="5">
    <source>
        <dbReference type="Pfam" id="PF04542"/>
    </source>
</evidence>
<dbReference type="Gene3D" id="1.10.10.10">
    <property type="entry name" value="Winged helix-like DNA-binding domain superfamily/Winged helix DNA-binding domain"/>
    <property type="match status" value="1"/>
</dbReference>
<proteinExistence type="predicted"/>
<evidence type="ECO:0000256" key="3">
    <source>
        <dbReference type="ARBA" id="ARBA00023125"/>
    </source>
</evidence>
<feature type="domain" description="RNA polymerase sigma-70 region 2" evidence="5">
    <location>
        <begin position="4"/>
        <end position="71"/>
    </location>
</feature>
<comment type="caution">
    <text evidence="7">The sequence shown here is derived from an EMBL/GenBank/DDBJ whole genome shotgun (WGS) entry which is preliminary data.</text>
</comment>
<dbReference type="InterPro" id="IPR036388">
    <property type="entry name" value="WH-like_DNA-bd_sf"/>
</dbReference>
<accession>A0ABR8YRD7</accession>
<dbReference type="Pfam" id="PF04542">
    <property type="entry name" value="Sigma70_r2"/>
    <property type="match status" value="1"/>
</dbReference>
<keyword evidence="4" id="KW-0804">Transcription</keyword>
<feature type="domain" description="RNA polymerase sigma-70 region 4" evidence="6">
    <location>
        <begin position="107"/>
        <end position="155"/>
    </location>
</feature>
<dbReference type="SUPFAM" id="SSF88946">
    <property type="entry name" value="Sigma2 domain of RNA polymerase sigma factors"/>
    <property type="match status" value="1"/>
</dbReference>
<dbReference type="InterPro" id="IPR013325">
    <property type="entry name" value="RNA_pol_sigma_r2"/>
</dbReference>
<keyword evidence="3" id="KW-0238">DNA-binding</keyword>
<evidence type="ECO:0000256" key="4">
    <source>
        <dbReference type="ARBA" id="ARBA00023163"/>
    </source>
</evidence>
<dbReference type="InterPro" id="IPR007627">
    <property type="entry name" value="RNA_pol_sigma70_r2"/>
</dbReference>
<organism evidence="7 8">
    <name type="scientific">Clostridium faecium</name>
    <dbReference type="NCBI Taxonomy" id="2762223"/>
    <lineage>
        <taxon>Bacteria</taxon>
        <taxon>Bacillati</taxon>
        <taxon>Bacillota</taxon>
        <taxon>Clostridia</taxon>
        <taxon>Eubacteriales</taxon>
        <taxon>Clostridiaceae</taxon>
        <taxon>Clostridium</taxon>
    </lineage>
</organism>